<evidence type="ECO:0000313" key="4">
    <source>
        <dbReference type="EMBL" id="NKG21025.1"/>
    </source>
</evidence>
<evidence type="ECO:0000313" key="5">
    <source>
        <dbReference type="Proteomes" id="UP000746595"/>
    </source>
</evidence>
<keyword evidence="1" id="KW-0805">Transcription regulation</keyword>
<dbReference type="Pfam" id="PF12833">
    <property type="entry name" value="HTH_18"/>
    <property type="match status" value="1"/>
</dbReference>
<dbReference type="Gene3D" id="1.10.10.60">
    <property type="entry name" value="Homeodomain-like"/>
    <property type="match status" value="1"/>
</dbReference>
<dbReference type="InterPro" id="IPR035418">
    <property type="entry name" value="AraC-bd_2"/>
</dbReference>
<gene>
    <name evidence="4" type="ORF">HED64_09955</name>
</gene>
<evidence type="ECO:0000259" key="3">
    <source>
        <dbReference type="PROSITE" id="PS01124"/>
    </source>
</evidence>
<keyword evidence="5" id="KW-1185">Reference proteome</keyword>
<proteinExistence type="predicted"/>
<dbReference type="InterPro" id="IPR009057">
    <property type="entry name" value="Homeodomain-like_sf"/>
</dbReference>
<evidence type="ECO:0000256" key="2">
    <source>
        <dbReference type="ARBA" id="ARBA00023163"/>
    </source>
</evidence>
<dbReference type="RefSeq" id="WP_168151856.1">
    <property type="nucleotide sequence ID" value="NZ_JAAWVT010000004.1"/>
</dbReference>
<dbReference type="PANTHER" id="PTHR47893">
    <property type="entry name" value="REGULATORY PROTEIN PCHR"/>
    <property type="match status" value="1"/>
</dbReference>
<protein>
    <submittedName>
        <fullName evidence="4">Helix-turn-helix domain-containing protein</fullName>
    </submittedName>
</protein>
<keyword evidence="2" id="KW-0804">Transcription</keyword>
<evidence type="ECO:0000256" key="1">
    <source>
        <dbReference type="ARBA" id="ARBA00023015"/>
    </source>
</evidence>
<reference evidence="4 5" key="1">
    <citation type="submission" date="2020-04" db="EMBL/GenBank/DDBJ databases">
        <title>Paeniglutamicibacter sp. ANT13_2, a novel actinomycete isolated from sediment in Antarctica.</title>
        <authorList>
            <person name="Sakdapetsiri C."/>
            <person name="Pinyakong O."/>
        </authorList>
    </citation>
    <scope>NUCLEOTIDE SEQUENCE [LARGE SCALE GENOMIC DNA]</scope>
    <source>
        <strain evidence="4 5">ANT13_2</strain>
    </source>
</reference>
<dbReference type="PROSITE" id="PS01124">
    <property type="entry name" value="HTH_ARAC_FAMILY_2"/>
    <property type="match status" value="1"/>
</dbReference>
<name>A0ABX1G460_9MICC</name>
<dbReference type="Proteomes" id="UP000746595">
    <property type="component" value="Unassembled WGS sequence"/>
</dbReference>
<dbReference type="SMART" id="SM00342">
    <property type="entry name" value="HTH_ARAC"/>
    <property type="match status" value="1"/>
</dbReference>
<dbReference type="Pfam" id="PF14525">
    <property type="entry name" value="AraC_binding_2"/>
    <property type="match status" value="1"/>
</dbReference>
<feature type="domain" description="HTH araC/xylS-type" evidence="3">
    <location>
        <begin position="222"/>
        <end position="323"/>
    </location>
</feature>
<dbReference type="PANTHER" id="PTHR47893:SF1">
    <property type="entry name" value="REGULATORY PROTEIN PCHR"/>
    <property type="match status" value="1"/>
</dbReference>
<organism evidence="4 5">
    <name type="scientific">Paeniglutamicibacter terrestris</name>
    <dbReference type="NCBI Taxonomy" id="2723403"/>
    <lineage>
        <taxon>Bacteria</taxon>
        <taxon>Bacillati</taxon>
        <taxon>Actinomycetota</taxon>
        <taxon>Actinomycetes</taxon>
        <taxon>Micrococcales</taxon>
        <taxon>Micrococcaceae</taxon>
        <taxon>Paeniglutamicibacter</taxon>
    </lineage>
</organism>
<dbReference type="EMBL" id="JAAWVT010000004">
    <property type="protein sequence ID" value="NKG21025.1"/>
    <property type="molecule type" value="Genomic_DNA"/>
</dbReference>
<dbReference type="InterPro" id="IPR053142">
    <property type="entry name" value="PchR_regulatory_protein"/>
</dbReference>
<dbReference type="SUPFAM" id="SSF46689">
    <property type="entry name" value="Homeodomain-like"/>
    <property type="match status" value="1"/>
</dbReference>
<dbReference type="InterPro" id="IPR018060">
    <property type="entry name" value="HTH_AraC"/>
</dbReference>
<sequence length="323" mass="34649">MATSQLSIHANAAIGEQVLKMSAGTVAEDWHHDMASRFVGLEVEAVGGSSELARGSVSSTDLGGVKIFGISGSPQRLVRTAATARRLPAESLKVCAVHRGRGVIEQSGREVVVGPGEFTVYDTSLPYRITWPDSFECDVMTAPAAATGVQVASLTGVDARTWSTRTGTGAMLLRFMKDCAAMPAPSAVAREHLGSAGVSLLTGVLLSDFEPVAEDAGELFHRQVEAYVARFLRDPRLDLAAIATAHRVSVRTLQRTFAGTGRGLSGLIRLRRLEAVRRDLIDPRLAHLTIAEIAAAWCLHDAQWLAKAFKAEFDVSPSEFRRS</sequence>
<comment type="caution">
    <text evidence="4">The sequence shown here is derived from an EMBL/GenBank/DDBJ whole genome shotgun (WGS) entry which is preliminary data.</text>
</comment>
<accession>A0ABX1G460</accession>